<reference evidence="1 2" key="1">
    <citation type="submission" date="2012-04" db="EMBL/GenBank/DDBJ databases">
        <title>The Genome Sequence of Saprolegnia declina VS20.</title>
        <authorList>
            <consortium name="The Broad Institute Genome Sequencing Platform"/>
            <person name="Russ C."/>
            <person name="Nusbaum C."/>
            <person name="Tyler B."/>
            <person name="van West P."/>
            <person name="Dieguez-Uribeondo J."/>
            <person name="de Bruijn I."/>
            <person name="Tripathy S."/>
            <person name="Jiang R."/>
            <person name="Young S.K."/>
            <person name="Zeng Q."/>
            <person name="Gargeya S."/>
            <person name="Fitzgerald M."/>
            <person name="Haas B."/>
            <person name="Abouelleil A."/>
            <person name="Alvarado L."/>
            <person name="Arachchi H.M."/>
            <person name="Berlin A."/>
            <person name="Chapman S.B."/>
            <person name="Goldberg J."/>
            <person name="Griggs A."/>
            <person name="Gujja S."/>
            <person name="Hansen M."/>
            <person name="Howarth C."/>
            <person name="Imamovic A."/>
            <person name="Larimer J."/>
            <person name="McCowen C."/>
            <person name="Montmayeur A."/>
            <person name="Murphy C."/>
            <person name="Neiman D."/>
            <person name="Pearson M."/>
            <person name="Priest M."/>
            <person name="Roberts A."/>
            <person name="Saif S."/>
            <person name="Shea T."/>
            <person name="Sisk P."/>
            <person name="Sykes S."/>
            <person name="Wortman J."/>
            <person name="Nusbaum C."/>
            <person name="Birren B."/>
        </authorList>
    </citation>
    <scope>NUCLEOTIDE SEQUENCE [LARGE SCALE GENOMIC DNA]</scope>
    <source>
        <strain evidence="1 2">VS20</strain>
    </source>
</reference>
<gene>
    <name evidence="1" type="ORF">SDRG_16180</name>
</gene>
<keyword evidence="2" id="KW-1185">Reference proteome</keyword>
<proteinExistence type="predicted"/>
<dbReference type="Proteomes" id="UP000030762">
    <property type="component" value="Unassembled WGS sequence"/>
</dbReference>
<dbReference type="GeneID" id="19956907"/>
<dbReference type="OrthoDB" id="88371at2759"/>
<evidence type="ECO:0000313" key="1">
    <source>
        <dbReference type="EMBL" id="EQC25962.1"/>
    </source>
</evidence>
<evidence type="ECO:0000313" key="2">
    <source>
        <dbReference type="Proteomes" id="UP000030762"/>
    </source>
</evidence>
<dbReference type="eggNOG" id="ENOG502SE2K">
    <property type="taxonomic scope" value="Eukaryota"/>
</dbReference>
<name>T0R924_SAPDV</name>
<dbReference type="InParanoid" id="T0R924"/>
<evidence type="ECO:0008006" key="3">
    <source>
        <dbReference type="Google" id="ProtNLM"/>
    </source>
</evidence>
<dbReference type="AlphaFoldDB" id="T0R924"/>
<dbReference type="VEuPathDB" id="FungiDB:SDRG_16180"/>
<organism evidence="1 2">
    <name type="scientific">Saprolegnia diclina (strain VS20)</name>
    <dbReference type="NCBI Taxonomy" id="1156394"/>
    <lineage>
        <taxon>Eukaryota</taxon>
        <taxon>Sar</taxon>
        <taxon>Stramenopiles</taxon>
        <taxon>Oomycota</taxon>
        <taxon>Saprolegniomycetes</taxon>
        <taxon>Saprolegniales</taxon>
        <taxon>Saprolegniaceae</taxon>
        <taxon>Saprolegnia</taxon>
    </lineage>
</organism>
<dbReference type="EMBL" id="JH767248">
    <property type="protein sequence ID" value="EQC25962.1"/>
    <property type="molecule type" value="Genomic_DNA"/>
</dbReference>
<dbReference type="RefSeq" id="XP_008620601.1">
    <property type="nucleotide sequence ID" value="XM_008622379.1"/>
</dbReference>
<accession>T0R924</accession>
<protein>
    <recommendedName>
        <fullName evidence="3">START domain-containing protein</fullName>
    </recommendedName>
</protein>
<sequence length="391" mass="43948">MVTTTRFASCRNNSMTDRCCFPNEKVDDISIATISAFLAPTADFGDNSCSSSSFASSAPPTSPTTTITKQRYMRPKQEIDALRITYAKLRRQLHLLETRLANVPAAALPWQTRAIEQAKGVQQAMHENLRLKNMVTERAQVIETLQSVLTKHPSILVDDGSWMLGTLGAHDRTQHLEQLLRAQYDKRSREWVRHGLYDVRHACLEQHRAFVDCDSDETLSLVCLLSRKVPLSVHDMSHVLWSLKSRPADNRCAVLQTFHDNLIYVREMIPLPPPASSQIEVRTALRRYVESDDSVVFAWRAIADDRLHPIDAHHVIGQREGWTTIHAVDGGAFVQVCVQLSLPARLVSAETLPTETLNELVLQTIEANCARFCSQLDGAMQRCLRQKAACA</sequence>